<comment type="caution">
    <text evidence="1">The sequence shown here is derived from an EMBL/GenBank/DDBJ whole genome shotgun (WGS) entry which is preliminary data.</text>
</comment>
<evidence type="ECO:0000313" key="2">
    <source>
        <dbReference type="Proteomes" id="UP001152755"/>
    </source>
</evidence>
<dbReference type="EMBL" id="JANRHA010000003">
    <property type="protein sequence ID" value="MDG3014180.1"/>
    <property type="molecule type" value="Genomic_DNA"/>
</dbReference>
<name>A0A9X4RCS9_9ACTN</name>
<dbReference type="RefSeq" id="WP_277832067.1">
    <property type="nucleotide sequence ID" value="NZ_JAAIVF010000002.1"/>
</dbReference>
<reference evidence="1" key="1">
    <citation type="submission" date="2022-08" db="EMBL/GenBank/DDBJ databases">
        <title>Genome analysis of Corynebacteriales strain.</title>
        <authorList>
            <person name="Lee S.D."/>
        </authorList>
    </citation>
    <scope>NUCLEOTIDE SEQUENCE</scope>
    <source>
        <strain evidence="1">D3-21</strain>
    </source>
</reference>
<proteinExistence type="predicted"/>
<dbReference type="AlphaFoldDB" id="A0A9X4RCS9"/>
<gene>
    <name evidence="1" type="ORF">NVS88_06380</name>
</gene>
<protein>
    <submittedName>
        <fullName evidence="1">Uncharacterized protein</fullName>
    </submittedName>
</protein>
<keyword evidence="2" id="KW-1185">Reference proteome</keyword>
<dbReference type="Proteomes" id="UP001152755">
    <property type="component" value="Unassembled WGS sequence"/>
</dbReference>
<accession>A0A9X4RCS9</accession>
<sequence>MTDPTPDQFTRATAALMPGLKDDLCRLVTLPSVAAEGYPHDTDDAVVAMAAFVREFALRKAGDR</sequence>
<organism evidence="1 2">
    <name type="scientific">Speluncibacter jeojiensis</name>
    <dbReference type="NCBI Taxonomy" id="2710754"/>
    <lineage>
        <taxon>Bacteria</taxon>
        <taxon>Bacillati</taxon>
        <taxon>Actinomycetota</taxon>
        <taxon>Actinomycetes</taxon>
        <taxon>Mycobacteriales</taxon>
        <taxon>Speluncibacteraceae</taxon>
        <taxon>Speluncibacter</taxon>
    </lineage>
</organism>
<evidence type="ECO:0000313" key="1">
    <source>
        <dbReference type="EMBL" id="MDG3014180.1"/>
    </source>
</evidence>